<dbReference type="PANTHER" id="PTHR32347:SF23">
    <property type="entry name" value="BLL5650 PROTEIN"/>
    <property type="match status" value="1"/>
</dbReference>
<sequence>TTSGTATARESAELNFGSSGVVETVEVELGDQVDEGDVLATLDNRDAQNGLIIAQNNLLEAELRLSQLLEAPSEAFLSDAEKAISSAMSQLASAKLNHETAFDPPTAVEIAAADATVAQRQSDVITANRDVVAADRDVTTANREVQPAYADLRIIQGSLCSLMQIQPETLIDDAETLWREVEGPNVSLKLDPNAFVHGSNSLKIELPRYKELKAVIATKTFSALDLSEF</sequence>
<dbReference type="SUPFAM" id="SSF111369">
    <property type="entry name" value="HlyD-like secretion proteins"/>
    <property type="match status" value="1"/>
</dbReference>
<evidence type="ECO:0000256" key="2">
    <source>
        <dbReference type="ARBA" id="ARBA00023054"/>
    </source>
</evidence>
<keyword evidence="2 3" id="KW-0175">Coiled coil</keyword>
<dbReference type="EMBL" id="UINC01228357">
    <property type="protein sequence ID" value="SVE59636.1"/>
    <property type="molecule type" value="Genomic_DNA"/>
</dbReference>
<dbReference type="PANTHER" id="PTHR32347">
    <property type="entry name" value="EFFLUX SYSTEM COMPONENT YKNX-RELATED"/>
    <property type="match status" value="1"/>
</dbReference>
<reference evidence="4" key="1">
    <citation type="submission" date="2018-05" db="EMBL/GenBank/DDBJ databases">
        <authorList>
            <person name="Lanie J.A."/>
            <person name="Ng W.-L."/>
            <person name="Kazmierczak K.M."/>
            <person name="Andrzejewski T.M."/>
            <person name="Davidsen T.M."/>
            <person name="Wayne K.J."/>
            <person name="Tettelin H."/>
            <person name="Glass J.I."/>
            <person name="Rusch D."/>
            <person name="Podicherti R."/>
            <person name="Tsui H.-C.T."/>
            <person name="Winkler M.E."/>
        </authorList>
    </citation>
    <scope>NUCLEOTIDE SEQUENCE</scope>
</reference>
<evidence type="ECO:0000313" key="4">
    <source>
        <dbReference type="EMBL" id="SVE59636.1"/>
    </source>
</evidence>
<accession>A0A383ERV0</accession>
<proteinExistence type="predicted"/>
<evidence type="ECO:0000256" key="3">
    <source>
        <dbReference type="SAM" id="Coils"/>
    </source>
</evidence>
<dbReference type="GO" id="GO:0030313">
    <property type="term" value="C:cell envelope"/>
    <property type="evidence" value="ECO:0007669"/>
    <property type="project" value="UniProtKB-SubCell"/>
</dbReference>
<comment type="subcellular location">
    <subcellularLocation>
        <location evidence="1">Cell envelope</location>
    </subcellularLocation>
</comment>
<gene>
    <name evidence="4" type="ORF">METZ01_LOCUS512490</name>
</gene>
<dbReference type="Gene3D" id="1.10.287.470">
    <property type="entry name" value="Helix hairpin bin"/>
    <property type="match status" value="1"/>
</dbReference>
<feature type="non-terminal residue" evidence="4">
    <location>
        <position position="1"/>
    </location>
</feature>
<dbReference type="AlphaFoldDB" id="A0A383ERV0"/>
<name>A0A383ERV0_9ZZZZ</name>
<feature type="non-terminal residue" evidence="4">
    <location>
        <position position="229"/>
    </location>
</feature>
<evidence type="ECO:0000256" key="1">
    <source>
        <dbReference type="ARBA" id="ARBA00004196"/>
    </source>
</evidence>
<organism evidence="4">
    <name type="scientific">marine metagenome</name>
    <dbReference type="NCBI Taxonomy" id="408172"/>
    <lineage>
        <taxon>unclassified sequences</taxon>
        <taxon>metagenomes</taxon>
        <taxon>ecological metagenomes</taxon>
    </lineage>
</organism>
<feature type="coiled-coil region" evidence="3">
    <location>
        <begin position="51"/>
        <end position="97"/>
    </location>
</feature>
<dbReference type="Gene3D" id="2.40.50.100">
    <property type="match status" value="1"/>
</dbReference>
<dbReference type="InterPro" id="IPR050465">
    <property type="entry name" value="UPF0194_transport"/>
</dbReference>
<protein>
    <submittedName>
        <fullName evidence="4">Uncharacterized protein</fullName>
    </submittedName>
</protein>